<dbReference type="Pfam" id="PF00266">
    <property type="entry name" value="Aminotran_5"/>
    <property type="match status" value="1"/>
</dbReference>
<evidence type="ECO:0000256" key="7">
    <source>
        <dbReference type="ARBA" id="ARBA00023004"/>
    </source>
</evidence>
<dbReference type="GO" id="GO:0005634">
    <property type="term" value="C:nucleus"/>
    <property type="evidence" value="ECO:0007669"/>
    <property type="project" value="TreeGrafter"/>
</dbReference>
<dbReference type="InterPro" id="IPR020578">
    <property type="entry name" value="Aminotrans_V_PyrdxlP_BS"/>
</dbReference>
<evidence type="ECO:0000313" key="17">
    <source>
        <dbReference type="Proteomes" id="UP000245699"/>
    </source>
</evidence>
<keyword evidence="7" id="KW-0408">Iron</keyword>
<dbReference type="InterPro" id="IPR000192">
    <property type="entry name" value="Aminotrans_V_dom"/>
</dbReference>
<evidence type="ECO:0000256" key="3">
    <source>
        <dbReference type="ARBA" id="ARBA00012239"/>
    </source>
</evidence>
<evidence type="ECO:0000256" key="4">
    <source>
        <dbReference type="ARBA" id="ARBA00022679"/>
    </source>
</evidence>
<protein>
    <recommendedName>
        <fullName evidence="12">Cysteine desulfurase, mitosomal</fullName>
        <ecNumber evidence="3">2.8.1.7</ecNumber>
    </recommendedName>
</protein>
<evidence type="ECO:0000256" key="10">
    <source>
        <dbReference type="ARBA" id="ARBA00054642"/>
    </source>
</evidence>
<dbReference type="GO" id="GO:0044571">
    <property type="term" value="P:[2Fe-2S] cluster assembly"/>
    <property type="evidence" value="ECO:0007669"/>
    <property type="project" value="InterPro"/>
</dbReference>
<organism evidence="16 17">
    <name type="scientific">Furculomyces boomerangus</name>
    <dbReference type="NCBI Taxonomy" id="61424"/>
    <lineage>
        <taxon>Eukaryota</taxon>
        <taxon>Fungi</taxon>
        <taxon>Fungi incertae sedis</taxon>
        <taxon>Zoopagomycota</taxon>
        <taxon>Kickxellomycotina</taxon>
        <taxon>Harpellomycetes</taxon>
        <taxon>Harpellales</taxon>
        <taxon>Harpellaceae</taxon>
        <taxon>Furculomyces</taxon>
    </lineage>
</organism>
<evidence type="ECO:0000313" key="16">
    <source>
        <dbReference type="EMBL" id="PVU85730.1"/>
    </source>
</evidence>
<evidence type="ECO:0000259" key="15">
    <source>
        <dbReference type="Pfam" id="PF00266"/>
    </source>
</evidence>
<evidence type="ECO:0000256" key="1">
    <source>
        <dbReference type="ARBA" id="ARBA00001933"/>
    </source>
</evidence>
<dbReference type="InterPro" id="IPR016454">
    <property type="entry name" value="Cysteine_dSase"/>
</dbReference>
<dbReference type="Gene3D" id="3.40.640.10">
    <property type="entry name" value="Type I PLP-dependent aspartate aminotransferase-like (Major domain)"/>
    <property type="match status" value="1"/>
</dbReference>
<gene>
    <name evidence="16" type="ORF">BB559_006847</name>
</gene>
<dbReference type="InterPro" id="IPR010240">
    <property type="entry name" value="Cys_deSase_IscS"/>
</dbReference>
<sequence>MLSKSAILKNSLLRNSLNRLWKNSSTKTFRSHYSQKTQEIEKKSNEPTVAAKQINLRVWKNDQMSENELRPVYLDSQATTALDPRVLDKMLPFYTYEFGNPHSKTHLYGWETDLAVEQAREKVANLIGAESKEIVFTSGATESNNAAIKGVANFYKDRKNHIITTQIEHKCVLDSCRYLQEQGFEITYLNVDANGIINLEDLERSIRKTTSLVSIMAVNNEIGCIQPMKQIGEICRKNKVFFHTDAAQAVGKIPIDVNEMNIDLMSISGHKLYGPKGVGALYTRRRPRVRLEPIISGGGQERGLRSGTLAPPLVVGIGAACEIATREREYDYDHVSKLSKHFLDRLTKEIPHIKKNGNNPDLSYPGCVNISFSFIEGESLLMALKDIALSSGSACTSASLEPSYVLRSLGVKEDLAHSSIRFGIGRFTTMEEIDYTVDKLKEHVERLRELSPLYEMFLDGIDLNSIEWSQH</sequence>
<keyword evidence="5" id="KW-0479">Metal-binding</keyword>
<comment type="cofactor">
    <cofactor evidence="1 14">
        <name>pyridoxal 5'-phosphate</name>
        <dbReference type="ChEBI" id="CHEBI:597326"/>
    </cofactor>
</comment>
<dbReference type="GO" id="GO:0002098">
    <property type="term" value="P:tRNA wobble uridine modification"/>
    <property type="evidence" value="ECO:0007669"/>
    <property type="project" value="UniProtKB-ARBA"/>
</dbReference>
<evidence type="ECO:0000256" key="13">
    <source>
        <dbReference type="ARBA" id="ARBA00084113"/>
    </source>
</evidence>
<keyword evidence="17" id="KW-1185">Reference proteome</keyword>
<keyword evidence="6" id="KW-0663">Pyridoxal phosphate</keyword>
<keyword evidence="13" id="KW-1025">Mitosome</keyword>
<keyword evidence="8" id="KW-0411">Iron-sulfur</keyword>
<dbReference type="PROSITE" id="PS00595">
    <property type="entry name" value="AA_TRANSFER_CLASS_5"/>
    <property type="match status" value="1"/>
</dbReference>
<dbReference type="PIRSF" id="PIRSF005572">
    <property type="entry name" value="NifS"/>
    <property type="match status" value="1"/>
</dbReference>
<keyword evidence="4" id="KW-0808">Transferase</keyword>
<dbReference type="GO" id="GO:0031071">
    <property type="term" value="F:cysteine desulfurase activity"/>
    <property type="evidence" value="ECO:0007669"/>
    <property type="project" value="UniProtKB-EC"/>
</dbReference>
<dbReference type="GO" id="GO:0051536">
    <property type="term" value="F:iron-sulfur cluster binding"/>
    <property type="evidence" value="ECO:0007669"/>
    <property type="project" value="UniProtKB-KW"/>
</dbReference>
<evidence type="ECO:0000256" key="12">
    <source>
        <dbReference type="ARBA" id="ARBA00067121"/>
    </source>
</evidence>
<dbReference type="EC" id="2.8.1.7" evidence="3"/>
<dbReference type="HAMAP" id="MF_00331">
    <property type="entry name" value="Cys_desulf_IscS"/>
    <property type="match status" value="1"/>
</dbReference>
<evidence type="ECO:0000256" key="5">
    <source>
        <dbReference type="ARBA" id="ARBA00022723"/>
    </source>
</evidence>
<name>A0A2T9Y075_9FUNG</name>
<dbReference type="GO" id="GO:1990221">
    <property type="term" value="C:L-cysteine desulfurase complex"/>
    <property type="evidence" value="ECO:0007669"/>
    <property type="project" value="UniProtKB-ARBA"/>
</dbReference>
<dbReference type="PANTHER" id="PTHR11601:SF34">
    <property type="entry name" value="CYSTEINE DESULFURASE"/>
    <property type="match status" value="1"/>
</dbReference>
<comment type="caution">
    <text evidence="16">The sequence shown here is derived from an EMBL/GenBank/DDBJ whole genome shotgun (WGS) entry which is preliminary data.</text>
</comment>
<dbReference type="GO" id="GO:0030170">
    <property type="term" value="F:pyridoxal phosphate binding"/>
    <property type="evidence" value="ECO:0007669"/>
    <property type="project" value="InterPro"/>
</dbReference>
<accession>A0A2T9Y075</accession>
<dbReference type="AlphaFoldDB" id="A0A2T9Y075"/>
<dbReference type="OrthoDB" id="10250117at2759"/>
<dbReference type="GO" id="GO:0046872">
    <property type="term" value="F:metal ion binding"/>
    <property type="evidence" value="ECO:0007669"/>
    <property type="project" value="UniProtKB-KW"/>
</dbReference>
<dbReference type="PANTHER" id="PTHR11601">
    <property type="entry name" value="CYSTEINE DESULFURYLASE FAMILY MEMBER"/>
    <property type="match status" value="1"/>
</dbReference>
<dbReference type="EMBL" id="MBFT01001040">
    <property type="protein sequence ID" value="PVU85730.1"/>
    <property type="molecule type" value="Genomic_DNA"/>
</dbReference>
<dbReference type="GO" id="GO:0032047">
    <property type="term" value="C:mitosome"/>
    <property type="evidence" value="ECO:0007669"/>
    <property type="project" value="UniProtKB-SubCell"/>
</dbReference>
<dbReference type="InterPro" id="IPR015422">
    <property type="entry name" value="PyrdxlP-dep_Trfase_small"/>
</dbReference>
<dbReference type="FunFam" id="3.90.1150.10:FF:000002">
    <property type="entry name" value="Cysteine desulfurase IscS"/>
    <property type="match status" value="1"/>
</dbReference>
<evidence type="ECO:0000256" key="11">
    <source>
        <dbReference type="ARBA" id="ARBA00060454"/>
    </source>
</evidence>
<comment type="subcellular location">
    <subcellularLocation>
        <location evidence="11">Mitosome</location>
    </subcellularLocation>
</comment>
<proteinExistence type="inferred from homology"/>
<feature type="domain" description="Aminotransferase class V" evidence="15">
    <location>
        <begin position="72"/>
        <end position="435"/>
    </location>
</feature>
<dbReference type="NCBIfam" id="NF010611">
    <property type="entry name" value="PRK14012.1"/>
    <property type="match status" value="1"/>
</dbReference>
<comment type="function">
    <text evidence="10">Catalyzes the removal of elemental sulfur from cysteine to produce alanine. It supplies the inorganic sulfur for iron-sulfur (Fe-S) clusters in mitosomes.</text>
</comment>
<evidence type="ECO:0000256" key="14">
    <source>
        <dbReference type="RuleBase" id="RU004504"/>
    </source>
</evidence>
<evidence type="ECO:0000256" key="8">
    <source>
        <dbReference type="ARBA" id="ARBA00023014"/>
    </source>
</evidence>
<comment type="similarity">
    <text evidence="2">Belongs to the class-V pyridoxal-phosphate-dependent aminotransferase family. NifS/IscS subfamily.</text>
</comment>
<evidence type="ECO:0000256" key="9">
    <source>
        <dbReference type="ARBA" id="ARBA00050776"/>
    </source>
</evidence>
<dbReference type="FunFam" id="3.40.640.10:FF:000003">
    <property type="entry name" value="Cysteine desulfurase IscS"/>
    <property type="match status" value="1"/>
</dbReference>
<reference evidence="16 17" key="1">
    <citation type="journal article" date="2018" name="MBio">
        <title>Comparative Genomics Reveals the Core Gene Toolbox for the Fungus-Insect Symbiosis.</title>
        <authorList>
            <person name="Wang Y."/>
            <person name="Stata M."/>
            <person name="Wang W."/>
            <person name="Stajich J.E."/>
            <person name="White M.M."/>
            <person name="Moncalvo J.M."/>
        </authorList>
    </citation>
    <scope>NUCLEOTIDE SEQUENCE [LARGE SCALE GENOMIC DNA]</scope>
    <source>
        <strain evidence="16 17">AUS-77-4</strain>
    </source>
</reference>
<dbReference type="GO" id="GO:0005739">
    <property type="term" value="C:mitochondrion"/>
    <property type="evidence" value="ECO:0007669"/>
    <property type="project" value="TreeGrafter"/>
</dbReference>
<dbReference type="GO" id="GO:0034227">
    <property type="term" value="P:tRNA thio-modification"/>
    <property type="evidence" value="ECO:0007669"/>
    <property type="project" value="UniProtKB-ARBA"/>
</dbReference>
<evidence type="ECO:0000256" key="6">
    <source>
        <dbReference type="ARBA" id="ARBA00022898"/>
    </source>
</evidence>
<evidence type="ECO:0000256" key="2">
    <source>
        <dbReference type="ARBA" id="ARBA00006490"/>
    </source>
</evidence>
<dbReference type="Gene3D" id="3.90.1150.10">
    <property type="entry name" value="Aspartate Aminotransferase, domain 1"/>
    <property type="match status" value="1"/>
</dbReference>
<dbReference type="InterPro" id="IPR015421">
    <property type="entry name" value="PyrdxlP-dep_Trfase_major"/>
</dbReference>
<dbReference type="InterPro" id="IPR015424">
    <property type="entry name" value="PyrdxlP-dep_Trfase"/>
</dbReference>
<dbReference type="SUPFAM" id="SSF53383">
    <property type="entry name" value="PLP-dependent transferases"/>
    <property type="match status" value="1"/>
</dbReference>
<dbReference type="Proteomes" id="UP000245699">
    <property type="component" value="Unassembled WGS sequence"/>
</dbReference>
<dbReference type="STRING" id="61424.A0A2T9Y075"/>
<comment type="catalytic activity">
    <reaction evidence="9">
        <text>(sulfur carrier)-H + L-cysteine = (sulfur carrier)-SH + L-alanine</text>
        <dbReference type="Rhea" id="RHEA:43892"/>
        <dbReference type="Rhea" id="RHEA-COMP:14737"/>
        <dbReference type="Rhea" id="RHEA-COMP:14739"/>
        <dbReference type="ChEBI" id="CHEBI:29917"/>
        <dbReference type="ChEBI" id="CHEBI:35235"/>
        <dbReference type="ChEBI" id="CHEBI:57972"/>
        <dbReference type="ChEBI" id="CHEBI:64428"/>
        <dbReference type="EC" id="2.8.1.7"/>
    </reaction>
</comment>